<evidence type="ECO:0000256" key="3">
    <source>
        <dbReference type="PIRSR" id="PIRSR001365-2"/>
    </source>
</evidence>
<comment type="caution">
    <text evidence="4">The sequence shown here is derived from an EMBL/GenBank/DDBJ whole genome shotgun (WGS) entry which is preliminary data.</text>
</comment>
<reference evidence="4 5" key="1">
    <citation type="submission" date="2023-08" db="EMBL/GenBank/DDBJ databases">
        <title>Black Yeasts Isolated from many extreme environments.</title>
        <authorList>
            <person name="Coleine C."/>
            <person name="Stajich J.E."/>
            <person name="Selbmann L."/>
        </authorList>
    </citation>
    <scope>NUCLEOTIDE SEQUENCE [LARGE SCALE GENOMIC DNA]</scope>
    <source>
        <strain evidence="4 5">CCFEE 5910</strain>
    </source>
</reference>
<evidence type="ECO:0000256" key="2">
    <source>
        <dbReference type="PIRSR" id="PIRSR001365-1"/>
    </source>
</evidence>
<evidence type="ECO:0000313" key="5">
    <source>
        <dbReference type="Proteomes" id="UP001309876"/>
    </source>
</evidence>
<dbReference type="SMART" id="SM01130">
    <property type="entry name" value="DHDPS"/>
    <property type="match status" value="1"/>
</dbReference>
<dbReference type="SUPFAM" id="SSF51569">
    <property type="entry name" value="Aldolase"/>
    <property type="match status" value="1"/>
</dbReference>
<dbReference type="Proteomes" id="UP001309876">
    <property type="component" value="Unassembled WGS sequence"/>
</dbReference>
<keyword evidence="1" id="KW-0456">Lyase</keyword>
<dbReference type="PANTHER" id="PTHR12128:SF47">
    <property type="entry name" value="DIHYDRODIPICOLINATE SYNTHASE-RELATED"/>
    <property type="match status" value="1"/>
</dbReference>
<keyword evidence="5" id="KW-1185">Reference proteome</keyword>
<feature type="active site" description="Schiff-base intermediate with substrate" evidence="2">
    <location>
        <position position="190"/>
    </location>
</feature>
<evidence type="ECO:0000256" key="1">
    <source>
        <dbReference type="PIRNR" id="PIRNR001365"/>
    </source>
</evidence>
<feature type="active site" description="Schiff-base intermediate with substrate" evidence="2">
    <location>
        <position position="161"/>
    </location>
</feature>
<sequence>MATTPVSISRPATAPVRQTAAHPYPVPKPGVYVPAITFFDSKDRICPAEQKRYYEYLSKTGLNGLVILGTNAETFLLTRDERKQLLQLARSTVGPGYPIIAGVGGHSTAQVLEYINDAYEAGADYALVLPCAYFGKQTTPEVVKVFFSQVADESPIPVIVYNFPAVCNGLDLDSEIITEIAQHPKVVGVKLTCGSVAKIARLAATFDVERFAVFGGQSDFLVGGLAVGSAGCIAAFGNIFPHLVVKIYNLYARGDVEEAKRLQKIAALAESPTKAGIANTKYAAAEFTASKAGIKNAVELLKPRRPYFEPNEAAKKKIRETMVLANEIEVSLANVRQSRL</sequence>
<dbReference type="PRINTS" id="PR00146">
    <property type="entry name" value="DHPICSNTHASE"/>
</dbReference>
<protein>
    <recommendedName>
        <fullName evidence="6">4-hydroxy-2-oxoglutarate aldolase, mitochondrial</fullName>
    </recommendedName>
</protein>
<dbReference type="InterPro" id="IPR002220">
    <property type="entry name" value="DapA-like"/>
</dbReference>
<evidence type="ECO:0008006" key="6">
    <source>
        <dbReference type="Google" id="ProtNLM"/>
    </source>
</evidence>
<dbReference type="AlphaFoldDB" id="A0AAN7STM3"/>
<evidence type="ECO:0000313" key="4">
    <source>
        <dbReference type="EMBL" id="KAK5081035.1"/>
    </source>
</evidence>
<dbReference type="Pfam" id="PF00701">
    <property type="entry name" value="DHDPS"/>
    <property type="match status" value="1"/>
</dbReference>
<proteinExistence type="inferred from homology"/>
<comment type="similarity">
    <text evidence="1">Belongs to the DapA family.</text>
</comment>
<dbReference type="CDD" id="cd00408">
    <property type="entry name" value="DHDPS-like"/>
    <property type="match status" value="1"/>
</dbReference>
<accession>A0AAN7STM3</accession>
<dbReference type="InterPro" id="IPR013785">
    <property type="entry name" value="Aldolase_TIM"/>
</dbReference>
<dbReference type="Gene3D" id="3.20.20.70">
    <property type="entry name" value="Aldolase class I"/>
    <property type="match status" value="1"/>
</dbReference>
<organism evidence="4 5">
    <name type="scientific">Lithohypha guttulata</name>
    <dbReference type="NCBI Taxonomy" id="1690604"/>
    <lineage>
        <taxon>Eukaryota</taxon>
        <taxon>Fungi</taxon>
        <taxon>Dikarya</taxon>
        <taxon>Ascomycota</taxon>
        <taxon>Pezizomycotina</taxon>
        <taxon>Eurotiomycetes</taxon>
        <taxon>Chaetothyriomycetidae</taxon>
        <taxon>Chaetothyriales</taxon>
        <taxon>Trichomeriaceae</taxon>
        <taxon>Lithohypha</taxon>
    </lineage>
</organism>
<name>A0AAN7STM3_9EURO</name>
<feature type="binding site" evidence="3">
    <location>
        <position position="233"/>
    </location>
    <ligand>
        <name>pyruvate</name>
        <dbReference type="ChEBI" id="CHEBI:15361"/>
    </ligand>
</feature>
<dbReference type="PANTHER" id="PTHR12128">
    <property type="entry name" value="DIHYDRODIPICOLINATE SYNTHASE"/>
    <property type="match status" value="1"/>
</dbReference>
<gene>
    <name evidence="4" type="ORF">LTR05_008352</name>
</gene>
<dbReference type="EMBL" id="JAVRRJ010000011">
    <property type="protein sequence ID" value="KAK5081035.1"/>
    <property type="molecule type" value="Genomic_DNA"/>
</dbReference>
<dbReference type="PIRSF" id="PIRSF001365">
    <property type="entry name" value="DHDPS"/>
    <property type="match status" value="1"/>
</dbReference>
<dbReference type="GO" id="GO:0008840">
    <property type="term" value="F:4-hydroxy-tetrahydrodipicolinate synthase activity"/>
    <property type="evidence" value="ECO:0007669"/>
    <property type="project" value="TreeGrafter"/>
</dbReference>